<organism evidence="1 2">
    <name type="scientific">Aspergillus avenaceus</name>
    <dbReference type="NCBI Taxonomy" id="36643"/>
    <lineage>
        <taxon>Eukaryota</taxon>
        <taxon>Fungi</taxon>
        <taxon>Dikarya</taxon>
        <taxon>Ascomycota</taxon>
        <taxon>Pezizomycotina</taxon>
        <taxon>Eurotiomycetes</taxon>
        <taxon>Eurotiomycetidae</taxon>
        <taxon>Eurotiales</taxon>
        <taxon>Aspergillaceae</taxon>
        <taxon>Aspergillus</taxon>
        <taxon>Aspergillus subgen. Circumdati</taxon>
    </lineage>
</organism>
<name>A0A5N6U2Z5_ASPAV</name>
<evidence type="ECO:0000313" key="2">
    <source>
        <dbReference type="Proteomes" id="UP000325780"/>
    </source>
</evidence>
<gene>
    <name evidence="1" type="ORF">BDV25DRAFT_150266</name>
</gene>
<dbReference type="AlphaFoldDB" id="A0A5N6U2Z5"/>
<evidence type="ECO:0008006" key="3">
    <source>
        <dbReference type="Google" id="ProtNLM"/>
    </source>
</evidence>
<keyword evidence="2" id="KW-1185">Reference proteome</keyword>
<sequence length="257" mass="28604">MERAFYSSSEDRSVSTYRAEQEVKSWKAPPLGRLTVEVSQPSHGGSLECCTNNEISTSIMLQLRFDPRGKSQPPQLRTLQPTLKAVTTLTTRPETTHLAADNIVTDAQYQGTSVQEISLPPVDISSAQWVKHSACESSSTPQPITSHTGTSYTASIAVPIILQKSSKLLPTFHSCLVSRIYRLELRACYQMSDTAILHRFVKLDMPIQLNNLQDSNRLNHSPSVSPAPCDNTKQWRIQACTQRQTDTLPSYLDSITK</sequence>
<reference evidence="1 2" key="1">
    <citation type="submission" date="2019-04" db="EMBL/GenBank/DDBJ databases">
        <title>Friends and foes A comparative genomics study of 23 Aspergillus species from section Flavi.</title>
        <authorList>
            <consortium name="DOE Joint Genome Institute"/>
            <person name="Kjaerbolling I."/>
            <person name="Vesth T."/>
            <person name="Frisvad J.C."/>
            <person name="Nybo J.L."/>
            <person name="Theobald S."/>
            <person name="Kildgaard S."/>
            <person name="Isbrandt T."/>
            <person name="Kuo A."/>
            <person name="Sato A."/>
            <person name="Lyhne E.K."/>
            <person name="Kogle M.E."/>
            <person name="Wiebenga A."/>
            <person name="Kun R.S."/>
            <person name="Lubbers R.J."/>
            <person name="Makela M.R."/>
            <person name="Barry K."/>
            <person name="Chovatia M."/>
            <person name="Clum A."/>
            <person name="Daum C."/>
            <person name="Haridas S."/>
            <person name="He G."/>
            <person name="LaButti K."/>
            <person name="Lipzen A."/>
            <person name="Mondo S."/>
            <person name="Riley R."/>
            <person name="Salamov A."/>
            <person name="Simmons B.A."/>
            <person name="Magnuson J.K."/>
            <person name="Henrissat B."/>
            <person name="Mortensen U.H."/>
            <person name="Larsen T.O."/>
            <person name="Devries R.P."/>
            <person name="Grigoriev I.V."/>
            <person name="Machida M."/>
            <person name="Baker S.E."/>
            <person name="Andersen M.R."/>
        </authorList>
    </citation>
    <scope>NUCLEOTIDE SEQUENCE [LARGE SCALE GENOMIC DNA]</scope>
    <source>
        <strain evidence="1 2">IBT 18842</strain>
    </source>
</reference>
<evidence type="ECO:0000313" key="1">
    <source>
        <dbReference type="EMBL" id="KAE8152995.1"/>
    </source>
</evidence>
<accession>A0A5N6U2Z5</accession>
<dbReference type="OrthoDB" id="2283785at2759"/>
<dbReference type="EMBL" id="ML742045">
    <property type="protein sequence ID" value="KAE8152995.1"/>
    <property type="molecule type" value="Genomic_DNA"/>
</dbReference>
<proteinExistence type="predicted"/>
<dbReference type="Proteomes" id="UP000325780">
    <property type="component" value="Unassembled WGS sequence"/>
</dbReference>
<protein>
    <recommendedName>
        <fullName evidence="3">Arrestin-like N-terminal domain-containing protein</fullName>
    </recommendedName>
</protein>